<dbReference type="CDD" id="cd02252">
    <property type="entry name" value="nylC_like"/>
    <property type="match status" value="1"/>
</dbReference>
<organism evidence="4">
    <name type="scientific">freshwater metagenome</name>
    <dbReference type="NCBI Taxonomy" id="449393"/>
    <lineage>
        <taxon>unclassified sequences</taxon>
        <taxon>metagenomes</taxon>
        <taxon>ecological metagenomes</taxon>
    </lineage>
</organism>
<gene>
    <name evidence="2" type="ORF">UFOPK2602_01452</name>
    <name evidence="3" type="ORF">UFOPK2806_01245</name>
    <name evidence="4" type="ORF">UFOPK3417_00828</name>
    <name evidence="5" type="ORF">UFOPK4306_02438</name>
</gene>
<dbReference type="InterPro" id="IPR016117">
    <property type="entry name" value="ArgJ-like_dom_sf"/>
</dbReference>
<dbReference type="PANTHER" id="PTHR36512:SF3">
    <property type="entry name" value="BLR5678 PROTEIN"/>
    <property type="match status" value="1"/>
</dbReference>
<protein>
    <submittedName>
        <fullName evidence="4">Unannotated protein</fullName>
    </submittedName>
</protein>
<dbReference type="EMBL" id="CAFBLR010000064">
    <property type="protein sequence ID" value="CAB4872666.1"/>
    <property type="molecule type" value="Genomic_DNA"/>
</dbReference>
<evidence type="ECO:0000313" key="3">
    <source>
        <dbReference type="EMBL" id="CAB4754894.1"/>
    </source>
</evidence>
<dbReference type="InterPro" id="IPR005321">
    <property type="entry name" value="Peptidase_S58_DmpA"/>
</dbReference>
<dbReference type="SUPFAM" id="SSF56266">
    <property type="entry name" value="DmpA/ArgJ-like"/>
    <property type="match status" value="1"/>
</dbReference>
<dbReference type="EMBL" id="CAEZYY010000014">
    <property type="protein sequence ID" value="CAB4754894.1"/>
    <property type="molecule type" value="Genomic_DNA"/>
</dbReference>
<comment type="similarity">
    <text evidence="1">Belongs to the peptidase S58 family.</text>
</comment>
<dbReference type="PANTHER" id="PTHR36512">
    <property type="entry name" value="D-AMINOPEPTIDASE"/>
    <property type="match status" value="1"/>
</dbReference>
<dbReference type="AlphaFoldDB" id="A0A6J7DQ98"/>
<dbReference type="EMBL" id="CAFBQP010000148">
    <property type="protein sequence ID" value="CAB5068574.1"/>
    <property type="molecule type" value="Genomic_DNA"/>
</dbReference>
<accession>A0A6J7DQ98</accession>
<evidence type="ECO:0000313" key="2">
    <source>
        <dbReference type="EMBL" id="CAB4716508.1"/>
    </source>
</evidence>
<evidence type="ECO:0000313" key="5">
    <source>
        <dbReference type="EMBL" id="CAB5068574.1"/>
    </source>
</evidence>
<name>A0A6J7DQ98_9ZZZZ</name>
<dbReference type="GO" id="GO:0004177">
    <property type="term" value="F:aminopeptidase activity"/>
    <property type="evidence" value="ECO:0007669"/>
    <property type="project" value="TreeGrafter"/>
</dbReference>
<proteinExistence type="inferred from homology"/>
<dbReference type="Pfam" id="PF03576">
    <property type="entry name" value="Peptidase_S58"/>
    <property type="match status" value="1"/>
</dbReference>
<dbReference type="EMBL" id="CAEZXX010000102">
    <property type="protein sequence ID" value="CAB4716508.1"/>
    <property type="molecule type" value="Genomic_DNA"/>
</dbReference>
<dbReference type="Gene3D" id="3.60.70.12">
    <property type="entry name" value="L-amino peptidase D-ALA esterase/amidase"/>
    <property type="match status" value="1"/>
</dbReference>
<evidence type="ECO:0000313" key="4">
    <source>
        <dbReference type="EMBL" id="CAB4872666.1"/>
    </source>
</evidence>
<reference evidence="4" key="1">
    <citation type="submission" date="2020-05" db="EMBL/GenBank/DDBJ databases">
        <authorList>
            <person name="Chiriac C."/>
            <person name="Salcher M."/>
            <person name="Ghai R."/>
            <person name="Kavagutti S V."/>
        </authorList>
    </citation>
    <scope>NUCLEOTIDE SEQUENCE</scope>
</reference>
<sequence length="376" mass="38317">MNASLTALEGIRVGHHQRVGRGWLTGTTVVFAPRGVTAGVDIRGGGPGTRETELLRPENLVQQVHAICLSGGSAFGLAAADGVMRRCAELGVGLQIGVAPHEVVPIVPSAIIFDLGRGGTFANHPTAEFGYQATATASRRPVRSGNVGAGTGAVTCGLKGGLGNALRLIELPPASDDPSVQPVYVAALAVVNAAGSLLNPESGLPWLVHGKAGEFGLRRPDREDRRRLREVLAVRLAGFGIGTAGEASGAPETSSALNTTIGVVATNADLTKAECTKLAQVAHDGLARVANPSHLMVDGDTVFALSTGSRAVAPAPGRQTGRTLAGPGSRAEFLNRLLVGGADVFAAACLDALLAARGAGAFPSYRDICPTAFITP</sequence>
<evidence type="ECO:0000256" key="1">
    <source>
        <dbReference type="ARBA" id="ARBA00007068"/>
    </source>
</evidence>